<dbReference type="InterPro" id="IPR046185">
    <property type="entry name" value="DUF6213"/>
</dbReference>
<sequence>MNASVPLVSLPGGRLLIPADDATSLLRHLAAGWLHAVYEGEAELDPGTTLALAGVLMELADQIDVECIAFMPIRDADEDHDHDHDHDHNHNHD</sequence>
<dbReference type="EMBL" id="MEHK01000001">
    <property type="protein sequence ID" value="OEJ30536.1"/>
    <property type="molecule type" value="Genomic_DNA"/>
</dbReference>
<comment type="caution">
    <text evidence="1">The sequence shown here is derived from an EMBL/GenBank/DDBJ whole genome shotgun (WGS) entry which is preliminary data.</text>
</comment>
<organism evidence="1 2">
    <name type="scientific">Streptomyces subrutilus</name>
    <dbReference type="NCBI Taxonomy" id="36818"/>
    <lineage>
        <taxon>Bacteria</taxon>
        <taxon>Bacillati</taxon>
        <taxon>Actinomycetota</taxon>
        <taxon>Actinomycetes</taxon>
        <taxon>Kitasatosporales</taxon>
        <taxon>Streptomycetaceae</taxon>
        <taxon>Streptomyces</taxon>
    </lineage>
</organism>
<protein>
    <submittedName>
        <fullName evidence="1">Uncharacterized protein</fullName>
    </submittedName>
</protein>
<gene>
    <name evidence="1" type="ORF">BGK67_03475</name>
</gene>
<dbReference type="Proteomes" id="UP000095705">
    <property type="component" value="Unassembled WGS sequence"/>
</dbReference>
<evidence type="ECO:0000313" key="2">
    <source>
        <dbReference type="Proteomes" id="UP000095705"/>
    </source>
</evidence>
<proteinExistence type="predicted"/>
<reference evidence="1 2" key="1">
    <citation type="submission" date="2016-08" db="EMBL/GenBank/DDBJ databases">
        <title>The complete genome of Streptomyces subrutilus 10-1-1.</title>
        <authorList>
            <person name="Chen X."/>
        </authorList>
    </citation>
    <scope>NUCLEOTIDE SEQUENCE [LARGE SCALE GENOMIC DNA]</scope>
    <source>
        <strain evidence="1 2">10-1-1</strain>
    </source>
</reference>
<dbReference type="AlphaFoldDB" id="A0A1E5PLS8"/>
<dbReference type="RefSeq" id="WP_069918682.1">
    <property type="nucleotide sequence ID" value="NZ_MEHK01000001.1"/>
</dbReference>
<keyword evidence="2" id="KW-1185">Reference proteome</keyword>
<name>A0A1E5PLS8_9ACTN</name>
<evidence type="ECO:0000313" key="1">
    <source>
        <dbReference type="EMBL" id="OEJ30536.1"/>
    </source>
</evidence>
<dbReference type="Pfam" id="PF19719">
    <property type="entry name" value="DUF6213"/>
    <property type="match status" value="1"/>
</dbReference>
<accession>A0A1E5PLS8</accession>
<dbReference type="OrthoDB" id="4264560at2"/>